<accession>A0A853AJD9</accession>
<keyword evidence="5" id="KW-1185">Reference proteome</keyword>
<protein>
    <submittedName>
        <fullName evidence="4">D-xylose transport system ATP-binding protein</fullName>
    </submittedName>
</protein>
<dbReference type="PANTHER" id="PTHR43790">
    <property type="entry name" value="CARBOHYDRATE TRANSPORT ATP-BINDING PROTEIN MG119-RELATED"/>
    <property type="match status" value="1"/>
</dbReference>
<dbReference type="InterPro" id="IPR003593">
    <property type="entry name" value="AAA+_ATPase"/>
</dbReference>
<name>A0A853AJD9_9PSEU</name>
<gene>
    <name evidence="4" type="ORF">HNR68_003402</name>
</gene>
<keyword evidence="2 4" id="KW-0067">ATP-binding</keyword>
<dbReference type="InterPro" id="IPR050107">
    <property type="entry name" value="ABC_carbohydrate_import_ATPase"/>
</dbReference>
<dbReference type="Proteomes" id="UP000587002">
    <property type="component" value="Unassembled WGS sequence"/>
</dbReference>
<proteinExistence type="predicted"/>
<dbReference type="SMART" id="SM00382">
    <property type="entry name" value="AAA"/>
    <property type="match status" value="1"/>
</dbReference>
<sequence length="256" mass="27442">MHEPILALRGVDKSFGPVRALREVDFTVRAGEVTALIGDNGAGKSTLVGCIAGVYRIDRGEVLFEGRPVQVRRPRDAVELGIETVYQDLALCDELDVVQNMFLGRERGPSALLDETAMELAARETLRSLSVRTVGSVRAKVGTLSGGQRQAVAIARAVLWNSRVVLLDEPTAALGVAQTRQVLDLVRRLAEQGLGVVLISHNMSDVFEVADRIAVLYLGRMAAELPARDLTHGQVVELMTAGRSGDLGLARPGAAV</sequence>
<dbReference type="InterPro" id="IPR017871">
    <property type="entry name" value="ABC_transporter-like_CS"/>
</dbReference>
<dbReference type="AlphaFoldDB" id="A0A853AJD9"/>
<dbReference type="GO" id="GO:0016887">
    <property type="term" value="F:ATP hydrolysis activity"/>
    <property type="evidence" value="ECO:0007669"/>
    <property type="project" value="InterPro"/>
</dbReference>
<evidence type="ECO:0000259" key="3">
    <source>
        <dbReference type="PROSITE" id="PS50893"/>
    </source>
</evidence>
<dbReference type="RefSeq" id="WP_179722317.1">
    <property type="nucleotide sequence ID" value="NZ_BAABFH010000001.1"/>
</dbReference>
<dbReference type="PANTHER" id="PTHR43790:SF8">
    <property type="entry name" value="SUGAR ABC TRANSPORTER ATP-BINDING PROTEIN"/>
    <property type="match status" value="1"/>
</dbReference>
<dbReference type="GO" id="GO:0005524">
    <property type="term" value="F:ATP binding"/>
    <property type="evidence" value="ECO:0007669"/>
    <property type="project" value="UniProtKB-KW"/>
</dbReference>
<reference evidence="4 5" key="1">
    <citation type="submission" date="2020-07" db="EMBL/GenBank/DDBJ databases">
        <title>Sequencing the genomes of 1000 actinobacteria strains.</title>
        <authorList>
            <person name="Klenk H.-P."/>
        </authorList>
    </citation>
    <scope>NUCLEOTIDE SEQUENCE [LARGE SCALE GENOMIC DNA]</scope>
    <source>
        <strain evidence="4 5">DSM 44065</strain>
    </source>
</reference>
<comment type="caution">
    <text evidence="4">The sequence shown here is derived from an EMBL/GenBank/DDBJ whole genome shotgun (WGS) entry which is preliminary data.</text>
</comment>
<dbReference type="EMBL" id="JACCFJ010000001">
    <property type="protein sequence ID" value="NYI84772.1"/>
    <property type="molecule type" value="Genomic_DNA"/>
</dbReference>
<evidence type="ECO:0000256" key="1">
    <source>
        <dbReference type="ARBA" id="ARBA00022741"/>
    </source>
</evidence>
<dbReference type="PROSITE" id="PS50893">
    <property type="entry name" value="ABC_TRANSPORTER_2"/>
    <property type="match status" value="1"/>
</dbReference>
<dbReference type="PROSITE" id="PS00211">
    <property type="entry name" value="ABC_TRANSPORTER_1"/>
    <property type="match status" value="1"/>
</dbReference>
<feature type="domain" description="ABC transporter" evidence="3">
    <location>
        <begin position="6"/>
        <end position="243"/>
    </location>
</feature>
<evidence type="ECO:0000256" key="2">
    <source>
        <dbReference type="ARBA" id="ARBA00022840"/>
    </source>
</evidence>
<dbReference type="Pfam" id="PF00005">
    <property type="entry name" value="ABC_tran"/>
    <property type="match status" value="1"/>
</dbReference>
<evidence type="ECO:0000313" key="5">
    <source>
        <dbReference type="Proteomes" id="UP000587002"/>
    </source>
</evidence>
<dbReference type="Gene3D" id="3.40.50.300">
    <property type="entry name" value="P-loop containing nucleotide triphosphate hydrolases"/>
    <property type="match status" value="1"/>
</dbReference>
<dbReference type="SUPFAM" id="SSF52540">
    <property type="entry name" value="P-loop containing nucleoside triphosphate hydrolases"/>
    <property type="match status" value="1"/>
</dbReference>
<keyword evidence="1" id="KW-0547">Nucleotide-binding</keyword>
<dbReference type="InterPro" id="IPR027417">
    <property type="entry name" value="P-loop_NTPase"/>
</dbReference>
<dbReference type="InterPro" id="IPR003439">
    <property type="entry name" value="ABC_transporter-like_ATP-bd"/>
</dbReference>
<organism evidence="4 5">
    <name type="scientific">Saccharopolyspora hordei</name>
    <dbReference type="NCBI Taxonomy" id="1838"/>
    <lineage>
        <taxon>Bacteria</taxon>
        <taxon>Bacillati</taxon>
        <taxon>Actinomycetota</taxon>
        <taxon>Actinomycetes</taxon>
        <taxon>Pseudonocardiales</taxon>
        <taxon>Pseudonocardiaceae</taxon>
        <taxon>Saccharopolyspora</taxon>
    </lineage>
</organism>
<dbReference type="CDD" id="cd03216">
    <property type="entry name" value="ABC_Carb_Monos_I"/>
    <property type="match status" value="1"/>
</dbReference>
<evidence type="ECO:0000313" key="4">
    <source>
        <dbReference type="EMBL" id="NYI84772.1"/>
    </source>
</evidence>